<sequence length="151" mass="16910">MQHYATPPLPSVDYGGQSEATTWNHRLMSLTYPTTITKNYHVSQSVGSRTEAPSEGSNVLKGLNKVKDCALRVEGDDELRKERVSLHKEDVLDFKIQVCYHKLCRAPDIKRNIKGPDASQKPERGLVSTERLVWKTKEGFDSSLSLLAAPD</sequence>
<protein>
    <submittedName>
        <fullName evidence="1">Uncharacterized protein</fullName>
    </submittedName>
</protein>
<proteinExistence type="predicted"/>
<dbReference type="AlphaFoldDB" id="A0A9Q0I989"/>
<evidence type="ECO:0000313" key="1">
    <source>
        <dbReference type="EMBL" id="KAJ3588296.1"/>
    </source>
</evidence>
<comment type="caution">
    <text evidence="1">The sequence shown here is derived from an EMBL/GenBank/DDBJ whole genome shotgun (WGS) entry which is preliminary data.</text>
</comment>
<organism evidence="1 2">
    <name type="scientific">Muraenolepis orangiensis</name>
    <name type="common">Patagonian moray cod</name>
    <dbReference type="NCBI Taxonomy" id="630683"/>
    <lineage>
        <taxon>Eukaryota</taxon>
        <taxon>Metazoa</taxon>
        <taxon>Chordata</taxon>
        <taxon>Craniata</taxon>
        <taxon>Vertebrata</taxon>
        <taxon>Euteleostomi</taxon>
        <taxon>Actinopterygii</taxon>
        <taxon>Neopterygii</taxon>
        <taxon>Teleostei</taxon>
        <taxon>Neoteleostei</taxon>
        <taxon>Acanthomorphata</taxon>
        <taxon>Zeiogadaria</taxon>
        <taxon>Gadariae</taxon>
        <taxon>Gadiformes</taxon>
        <taxon>Muraenolepidoidei</taxon>
        <taxon>Muraenolepididae</taxon>
        <taxon>Muraenolepis</taxon>
    </lineage>
</organism>
<keyword evidence="2" id="KW-1185">Reference proteome</keyword>
<dbReference type="EMBL" id="JANIIK010000116">
    <property type="protein sequence ID" value="KAJ3588296.1"/>
    <property type="molecule type" value="Genomic_DNA"/>
</dbReference>
<name>A0A9Q0I989_9TELE</name>
<dbReference type="Proteomes" id="UP001148018">
    <property type="component" value="Unassembled WGS sequence"/>
</dbReference>
<accession>A0A9Q0I989</accession>
<gene>
    <name evidence="1" type="ORF">NHX12_011889</name>
</gene>
<reference evidence="1" key="1">
    <citation type="submission" date="2022-07" db="EMBL/GenBank/DDBJ databases">
        <title>Chromosome-level genome of Muraenolepis orangiensis.</title>
        <authorList>
            <person name="Kim J."/>
        </authorList>
    </citation>
    <scope>NUCLEOTIDE SEQUENCE</scope>
    <source>
        <strain evidence="1">KU_S4_2022</strain>
        <tissue evidence="1">Muscle</tissue>
    </source>
</reference>
<evidence type="ECO:0000313" key="2">
    <source>
        <dbReference type="Proteomes" id="UP001148018"/>
    </source>
</evidence>